<organism evidence="3 4">
    <name type="scientific">Micromonospora qiuiae</name>
    <dbReference type="NCBI Taxonomy" id="502268"/>
    <lineage>
        <taxon>Bacteria</taxon>
        <taxon>Bacillati</taxon>
        <taxon>Actinomycetota</taxon>
        <taxon>Actinomycetes</taxon>
        <taxon>Micromonosporales</taxon>
        <taxon>Micromonosporaceae</taxon>
        <taxon>Micromonospora</taxon>
    </lineage>
</organism>
<gene>
    <name evidence="3" type="ORF">Vqi01_56010</name>
</gene>
<accession>A0ABQ4JIK6</accession>
<evidence type="ECO:0000259" key="1">
    <source>
        <dbReference type="Pfam" id="PF01408"/>
    </source>
</evidence>
<keyword evidence="4" id="KW-1185">Reference proteome</keyword>
<sequence length="320" mass="33781">MIRLGIIGAGIMGAKVAQTVSGLPGVQLTAFADPVEERAGELTSRYGGTAFADHPELLASGLVDAVYVGLPHDGHLEACVTAARHGVHVLIDKPLCNTVAEADQIIAARDKADTVVMVGFSYRFRAEWREAQRLIASGVIGEPIFVTDVIAEAMPHTPPWYWDAGGGGILQLQAHHCLDRLPWLVGAPLTEVTCRTAGLPGEAASAATLTASFAGGAIAGITLSFGRTYQADVQSLMLVQGTAGELRIDQHRVLSVRSATMQRTESYADDDWLARQMSAFVQSCAGSRDAAPSAEDGRRAMVYAAAAAESARDGRTVSLR</sequence>
<dbReference type="Gene3D" id="3.40.50.720">
    <property type="entry name" value="NAD(P)-binding Rossmann-like Domain"/>
    <property type="match status" value="1"/>
</dbReference>
<dbReference type="InterPro" id="IPR055170">
    <property type="entry name" value="GFO_IDH_MocA-like_dom"/>
</dbReference>
<dbReference type="InterPro" id="IPR051450">
    <property type="entry name" value="Gfo/Idh/MocA_Oxidoreductases"/>
</dbReference>
<dbReference type="SUPFAM" id="SSF51735">
    <property type="entry name" value="NAD(P)-binding Rossmann-fold domains"/>
    <property type="match status" value="1"/>
</dbReference>
<proteinExistence type="predicted"/>
<evidence type="ECO:0000313" key="3">
    <source>
        <dbReference type="EMBL" id="GIJ30439.1"/>
    </source>
</evidence>
<evidence type="ECO:0000313" key="4">
    <source>
        <dbReference type="Proteomes" id="UP000653076"/>
    </source>
</evidence>
<dbReference type="SUPFAM" id="SSF55347">
    <property type="entry name" value="Glyceraldehyde-3-phosphate dehydrogenase-like, C-terminal domain"/>
    <property type="match status" value="1"/>
</dbReference>
<evidence type="ECO:0000259" key="2">
    <source>
        <dbReference type="Pfam" id="PF22725"/>
    </source>
</evidence>
<dbReference type="InterPro" id="IPR000683">
    <property type="entry name" value="Gfo/Idh/MocA-like_OxRdtase_N"/>
</dbReference>
<dbReference type="Proteomes" id="UP000653076">
    <property type="component" value="Unassembled WGS sequence"/>
</dbReference>
<name>A0ABQ4JIK6_9ACTN</name>
<dbReference type="Gene3D" id="3.30.360.10">
    <property type="entry name" value="Dihydrodipicolinate Reductase, domain 2"/>
    <property type="match status" value="1"/>
</dbReference>
<dbReference type="Pfam" id="PF01408">
    <property type="entry name" value="GFO_IDH_MocA"/>
    <property type="match status" value="1"/>
</dbReference>
<feature type="domain" description="Gfo/Idh/MocA-like oxidoreductase N-terminal" evidence="1">
    <location>
        <begin position="2"/>
        <end position="120"/>
    </location>
</feature>
<feature type="domain" description="GFO/IDH/MocA-like oxidoreductase" evidence="2">
    <location>
        <begin position="128"/>
        <end position="246"/>
    </location>
</feature>
<dbReference type="InterPro" id="IPR036291">
    <property type="entry name" value="NAD(P)-bd_dom_sf"/>
</dbReference>
<dbReference type="PANTHER" id="PTHR43377">
    <property type="entry name" value="BILIVERDIN REDUCTASE A"/>
    <property type="match status" value="1"/>
</dbReference>
<reference evidence="3 4" key="1">
    <citation type="submission" date="2021-01" db="EMBL/GenBank/DDBJ databases">
        <title>Whole genome shotgun sequence of Verrucosispora qiuiae NBRC 106684.</title>
        <authorList>
            <person name="Komaki H."/>
            <person name="Tamura T."/>
        </authorList>
    </citation>
    <scope>NUCLEOTIDE SEQUENCE [LARGE SCALE GENOMIC DNA]</scope>
    <source>
        <strain evidence="3 4">NBRC 106684</strain>
    </source>
</reference>
<dbReference type="Pfam" id="PF22725">
    <property type="entry name" value="GFO_IDH_MocA_C3"/>
    <property type="match status" value="1"/>
</dbReference>
<dbReference type="PANTHER" id="PTHR43377:SF1">
    <property type="entry name" value="BILIVERDIN REDUCTASE A"/>
    <property type="match status" value="1"/>
</dbReference>
<dbReference type="RefSeq" id="WP_204038145.1">
    <property type="nucleotide sequence ID" value="NZ_BOPC01000112.1"/>
</dbReference>
<dbReference type="EMBL" id="BOPC01000112">
    <property type="protein sequence ID" value="GIJ30439.1"/>
    <property type="molecule type" value="Genomic_DNA"/>
</dbReference>
<protein>
    <submittedName>
        <fullName evidence="3">Oxidoreductase</fullName>
    </submittedName>
</protein>
<comment type="caution">
    <text evidence="3">The sequence shown here is derived from an EMBL/GenBank/DDBJ whole genome shotgun (WGS) entry which is preliminary data.</text>
</comment>